<evidence type="ECO:0008006" key="4">
    <source>
        <dbReference type="Google" id="ProtNLM"/>
    </source>
</evidence>
<keyword evidence="1" id="KW-0732">Signal</keyword>
<dbReference type="EMBL" id="JAUSXV010000001">
    <property type="protein sequence ID" value="MDQ0647198.1"/>
    <property type="molecule type" value="Genomic_DNA"/>
</dbReference>
<feature type="chain" id="PRO_5043936567" description="DUF4430 domain-containing protein" evidence="1">
    <location>
        <begin position="40"/>
        <end position="189"/>
    </location>
</feature>
<evidence type="ECO:0000313" key="2">
    <source>
        <dbReference type="EMBL" id="MDQ0647198.1"/>
    </source>
</evidence>
<accession>A0AAW8EVF7</accession>
<dbReference type="PROSITE" id="PS51257">
    <property type="entry name" value="PROKAR_LIPOPROTEIN"/>
    <property type="match status" value="1"/>
</dbReference>
<keyword evidence="3" id="KW-1185">Reference proteome</keyword>
<evidence type="ECO:0000313" key="3">
    <source>
        <dbReference type="Proteomes" id="UP001244427"/>
    </source>
</evidence>
<name>A0AAW8EVF7_9MICO</name>
<organism evidence="2 3">
    <name type="scientific">Microbacterium natoriense</name>
    <dbReference type="NCBI Taxonomy" id="284570"/>
    <lineage>
        <taxon>Bacteria</taxon>
        <taxon>Bacillati</taxon>
        <taxon>Actinomycetota</taxon>
        <taxon>Actinomycetes</taxon>
        <taxon>Micrococcales</taxon>
        <taxon>Microbacteriaceae</taxon>
        <taxon>Microbacterium</taxon>
    </lineage>
</organism>
<protein>
    <recommendedName>
        <fullName evidence="4">DUF4430 domain-containing protein</fullName>
    </recommendedName>
</protein>
<dbReference type="AlphaFoldDB" id="A0AAW8EVF7"/>
<feature type="signal peptide" evidence="1">
    <location>
        <begin position="1"/>
        <end position="39"/>
    </location>
</feature>
<comment type="caution">
    <text evidence="2">The sequence shown here is derived from an EMBL/GenBank/DDBJ whole genome shotgun (WGS) entry which is preliminary data.</text>
</comment>
<reference evidence="2 3" key="1">
    <citation type="submission" date="2023-07" db="EMBL/GenBank/DDBJ databases">
        <title>Comparative genomics of wheat-associated soil bacteria to identify genetic determinants of phenazine resistance.</title>
        <authorList>
            <person name="Mouncey N."/>
        </authorList>
    </citation>
    <scope>NUCLEOTIDE SEQUENCE [LARGE SCALE GENOMIC DNA]</scope>
    <source>
        <strain evidence="2 3">W4I9-1</strain>
    </source>
</reference>
<proteinExistence type="predicted"/>
<sequence>MRHPIPYCRTVTPKTRNLALTLSAAAVLALSLTACSPTAPTSTPTPSAAAADDGACAGVTVVVDTGDLEISDDPSASVCVETDETILGTDAVTEAGFTTVGTTTYPDDVICRVNGVPSEDTELTGDDGAAYHETCADMPPAAAYWGLWVKPADGEWDYAQTGLSALELNPGDSVELLFTVNGAPAAPTS</sequence>
<gene>
    <name evidence="2" type="ORF">QFZ53_001394</name>
</gene>
<evidence type="ECO:0000256" key="1">
    <source>
        <dbReference type="SAM" id="SignalP"/>
    </source>
</evidence>
<dbReference type="Proteomes" id="UP001244427">
    <property type="component" value="Unassembled WGS sequence"/>
</dbReference>